<dbReference type="EMBL" id="JACMSC010000014">
    <property type="protein sequence ID" value="KAG6489978.1"/>
    <property type="molecule type" value="Genomic_DNA"/>
</dbReference>
<dbReference type="GO" id="GO:0048578">
    <property type="term" value="P:positive regulation of long-day photoperiodism, flowering"/>
    <property type="evidence" value="ECO:0007669"/>
    <property type="project" value="InterPro"/>
</dbReference>
<dbReference type="PANTHER" id="PTHR33873">
    <property type="entry name" value="TRANSCRIPTION FACTOR VOZ1"/>
    <property type="match status" value="1"/>
</dbReference>
<evidence type="ECO:0000313" key="2">
    <source>
        <dbReference type="Proteomes" id="UP000734854"/>
    </source>
</evidence>
<dbReference type="InterPro" id="IPR039277">
    <property type="entry name" value="VOZ1/VOZ2"/>
</dbReference>
<organism evidence="1 2">
    <name type="scientific">Zingiber officinale</name>
    <name type="common">Ginger</name>
    <name type="synonym">Amomum zingiber</name>
    <dbReference type="NCBI Taxonomy" id="94328"/>
    <lineage>
        <taxon>Eukaryota</taxon>
        <taxon>Viridiplantae</taxon>
        <taxon>Streptophyta</taxon>
        <taxon>Embryophyta</taxon>
        <taxon>Tracheophyta</taxon>
        <taxon>Spermatophyta</taxon>
        <taxon>Magnoliopsida</taxon>
        <taxon>Liliopsida</taxon>
        <taxon>Zingiberales</taxon>
        <taxon>Zingiberaceae</taxon>
        <taxon>Zingiber</taxon>
    </lineage>
</organism>
<dbReference type="PANTHER" id="PTHR33873:SF15">
    <property type="entry name" value="TRANSCRIPTION FACTOR VOZ2"/>
    <property type="match status" value="1"/>
</dbReference>
<sequence>MLWDAVDGYGPMTMVLILRSNSRQGDPQLRQPFRAVNFFGREPPTTTIVLTLQEYYVHLDVIARQDYLYSGHYKSNLPRGPQNAAVTCLQKANHFDYQQYNLQQERMSFMLTARNSTDQNEPDVFSHVRCVADYTTPTFCIFEAEVCPLGLSKTCSHFQMVPRLLQKIHASRVINEGAPGMAPVLHRGGIDLKDGPLFSALGIRYLGKMSGFQFVKVLQLQSLHGMLREWSLCVCIGINFCSSKHNLYLSC</sequence>
<keyword evidence="2" id="KW-1185">Reference proteome</keyword>
<dbReference type="AlphaFoldDB" id="A0A8J5KUF9"/>
<reference evidence="1 2" key="1">
    <citation type="submission" date="2020-08" db="EMBL/GenBank/DDBJ databases">
        <title>Plant Genome Project.</title>
        <authorList>
            <person name="Zhang R.-G."/>
        </authorList>
    </citation>
    <scope>NUCLEOTIDE SEQUENCE [LARGE SCALE GENOMIC DNA]</scope>
    <source>
        <tissue evidence="1">Rhizome</tissue>
    </source>
</reference>
<dbReference type="GO" id="GO:0005634">
    <property type="term" value="C:nucleus"/>
    <property type="evidence" value="ECO:0007669"/>
    <property type="project" value="TreeGrafter"/>
</dbReference>
<dbReference type="GO" id="GO:0043565">
    <property type="term" value="F:sequence-specific DNA binding"/>
    <property type="evidence" value="ECO:0007669"/>
    <property type="project" value="TreeGrafter"/>
</dbReference>
<accession>A0A8J5KUF9</accession>
<evidence type="ECO:0000313" key="1">
    <source>
        <dbReference type="EMBL" id="KAG6489978.1"/>
    </source>
</evidence>
<gene>
    <name evidence="1" type="ORF">ZIOFF_051260</name>
</gene>
<proteinExistence type="predicted"/>
<protein>
    <submittedName>
        <fullName evidence="1">Uncharacterized protein</fullName>
    </submittedName>
</protein>
<name>A0A8J5KUF9_ZINOF</name>
<comment type="caution">
    <text evidence="1">The sequence shown here is derived from an EMBL/GenBank/DDBJ whole genome shotgun (WGS) entry which is preliminary data.</text>
</comment>
<dbReference type="Proteomes" id="UP000734854">
    <property type="component" value="Unassembled WGS sequence"/>
</dbReference>
<dbReference type="GO" id="GO:0045893">
    <property type="term" value="P:positive regulation of DNA-templated transcription"/>
    <property type="evidence" value="ECO:0007669"/>
    <property type="project" value="TreeGrafter"/>
</dbReference>